<sequence>MLIPAPTGAGAQHRGEDGRFVEDLVREYLSRYLPKDLEVLTGFILRPAVKTGEKGTERKTDSDQHSTQLDILVFDSGAYPVFQRFGNSVIVPPEGVIAIISIKKHLNDGDIQHECEKLFDAATLCETLASNDKNDKVRGPYLSLVSVKSNIDKTRTDTLDWIFSKMQAAYAGKTNVTFDKLVGFVGALDEWSIFKRRPASKPTQADYIGFKHQVGESHLGLQFLITGILSVYYDKTRKDMRRPGFTAFPSGRPHDKNLGSIACSGLR</sequence>
<evidence type="ECO:0000313" key="3">
    <source>
        <dbReference type="Proteomes" id="UP001204851"/>
    </source>
</evidence>
<organism evidence="2 3">
    <name type="scientific">Ideonella oryzae</name>
    <dbReference type="NCBI Taxonomy" id="2937441"/>
    <lineage>
        <taxon>Bacteria</taxon>
        <taxon>Pseudomonadati</taxon>
        <taxon>Pseudomonadota</taxon>
        <taxon>Betaproteobacteria</taxon>
        <taxon>Burkholderiales</taxon>
        <taxon>Sphaerotilaceae</taxon>
        <taxon>Ideonella</taxon>
    </lineage>
</organism>
<dbReference type="Proteomes" id="UP001204851">
    <property type="component" value="Unassembled WGS sequence"/>
</dbReference>
<dbReference type="RefSeq" id="WP_252772313.1">
    <property type="nucleotide sequence ID" value="NZ_JAMXMC010000028.1"/>
</dbReference>
<evidence type="ECO:0000259" key="1">
    <source>
        <dbReference type="Pfam" id="PF20247"/>
    </source>
</evidence>
<protein>
    <recommendedName>
        <fullName evidence="1">DUF6602 domain-containing protein</fullName>
    </recommendedName>
</protein>
<dbReference type="InterPro" id="IPR046537">
    <property type="entry name" value="DUF6602"/>
</dbReference>
<comment type="caution">
    <text evidence="2">The sequence shown here is derived from an EMBL/GenBank/DDBJ whole genome shotgun (WGS) entry which is preliminary data.</text>
</comment>
<reference evidence="2 3" key="1">
    <citation type="submission" date="2022-06" db="EMBL/GenBank/DDBJ databases">
        <title>Ideonella sp. NS12-5 Genome sequencing and assembly.</title>
        <authorList>
            <person name="Jung Y."/>
        </authorList>
    </citation>
    <scope>NUCLEOTIDE SEQUENCE [LARGE SCALE GENOMIC DNA]</scope>
    <source>
        <strain evidence="2 3">NS12-5</strain>
    </source>
</reference>
<evidence type="ECO:0000313" key="2">
    <source>
        <dbReference type="EMBL" id="MCO5979371.1"/>
    </source>
</evidence>
<gene>
    <name evidence="2" type="ORF">M0L44_21940</name>
</gene>
<accession>A0ABT1BT14</accession>
<feature type="domain" description="DUF6602" evidence="1">
    <location>
        <begin position="11"/>
        <end position="118"/>
    </location>
</feature>
<dbReference type="Pfam" id="PF20247">
    <property type="entry name" value="DUF6602"/>
    <property type="match status" value="1"/>
</dbReference>
<dbReference type="CDD" id="cd21173">
    <property type="entry name" value="NucC-like"/>
    <property type="match status" value="1"/>
</dbReference>
<name>A0ABT1BT14_9BURK</name>
<proteinExistence type="predicted"/>
<keyword evidence="3" id="KW-1185">Reference proteome</keyword>
<dbReference type="EMBL" id="JAMXMC010000028">
    <property type="protein sequence ID" value="MCO5979371.1"/>
    <property type="molecule type" value="Genomic_DNA"/>
</dbReference>